<dbReference type="InterPro" id="IPR007820">
    <property type="entry name" value="AbrB_fam"/>
</dbReference>
<keyword evidence="4" id="KW-1185">Reference proteome</keyword>
<name>A0A3M8L147_9MICO</name>
<feature type="compositionally biased region" description="Basic residues" evidence="1">
    <location>
        <begin position="50"/>
        <end position="69"/>
    </location>
</feature>
<comment type="caution">
    <text evidence="3">The sequence shown here is derived from an EMBL/GenBank/DDBJ whole genome shotgun (WGS) entry which is preliminary data.</text>
</comment>
<feature type="compositionally biased region" description="Basic and acidic residues" evidence="1">
    <location>
        <begin position="34"/>
        <end position="49"/>
    </location>
</feature>
<keyword evidence="2" id="KW-1133">Transmembrane helix</keyword>
<dbReference type="Proteomes" id="UP000279859">
    <property type="component" value="Unassembled WGS sequence"/>
</dbReference>
<organism evidence="3 4">
    <name type="scientific">Cryobacterium tepidiphilum</name>
    <dbReference type="NCBI Taxonomy" id="2486026"/>
    <lineage>
        <taxon>Bacteria</taxon>
        <taxon>Bacillati</taxon>
        <taxon>Actinomycetota</taxon>
        <taxon>Actinomycetes</taxon>
        <taxon>Micrococcales</taxon>
        <taxon>Microbacteriaceae</taxon>
        <taxon>Cryobacterium</taxon>
    </lineage>
</organism>
<feature type="transmembrane region" description="Helical" evidence="2">
    <location>
        <begin position="73"/>
        <end position="94"/>
    </location>
</feature>
<feature type="region of interest" description="Disordered" evidence="1">
    <location>
        <begin position="1"/>
        <end position="69"/>
    </location>
</feature>
<dbReference type="GO" id="GO:0010468">
    <property type="term" value="P:regulation of gene expression"/>
    <property type="evidence" value="ECO:0007669"/>
    <property type="project" value="InterPro"/>
</dbReference>
<feature type="transmembrane region" description="Helical" evidence="2">
    <location>
        <begin position="222"/>
        <end position="246"/>
    </location>
</feature>
<dbReference type="Pfam" id="PF05145">
    <property type="entry name" value="AbrB"/>
    <property type="match status" value="1"/>
</dbReference>
<evidence type="ECO:0000256" key="2">
    <source>
        <dbReference type="SAM" id="Phobius"/>
    </source>
</evidence>
<dbReference type="EMBL" id="RDSR01000017">
    <property type="protein sequence ID" value="RNE59277.1"/>
    <property type="molecule type" value="Genomic_DNA"/>
</dbReference>
<evidence type="ECO:0008006" key="5">
    <source>
        <dbReference type="Google" id="ProtNLM"/>
    </source>
</evidence>
<evidence type="ECO:0000313" key="4">
    <source>
        <dbReference type="Proteomes" id="UP000279859"/>
    </source>
</evidence>
<dbReference type="GO" id="GO:0016020">
    <property type="term" value="C:membrane"/>
    <property type="evidence" value="ECO:0007669"/>
    <property type="project" value="InterPro"/>
</dbReference>
<feature type="transmembrane region" description="Helical" evidence="2">
    <location>
        <begin position="198"/>
        <end position="216"/>
    </location>
</feature>
<sequence>MDRRGGADRVRRHRRRPAGSVPRRTAGSQGAAGRGRDARGRRSRGPDRRRGLRRRGREPVRRRTGSPRDRRHAALNALVLLAGGFAGAALLSVLHVPAGALIGSVLGSMAANKIAQAVVRRRARAATRLPSVSRALPAPVRVVGQVILGVLAGERLNTETLTTLLHSLLPVVLSVVLMLLLTMALARYLVVRRNVDPLTAVMSAAPGGISVLAITAQRQGAVMHVVLAIHLFRVLVVVLLVLPLVLQWLRAH</sequence>
<feature type="transmembrane region" description="Helical" evidence="2">
    <location>
        <begin position="164"/>
        <end position="186"/>
    </location>
</feature>
<reference evidence="3 4" key="1">
    <citation type="submission" date="2018-11" db="EMBL/GenBank/DDBJ databases">
        <title>Cryobacterium sp. nov., isolated from rhizosphere soil of lettuce.</title>
        <authorList>
            <person name="Wang Y."/>
        </authorList>
    </citation>
    <scope>NUCLEOTIDE SEQUENCE [LARGE SCALE GENOMIC DNA]</scope>
    <source>
        <strain evidence="3 4">NEAU-85</strain>
    </source>
</reference>
<gene>
    <name evidence="3" type="ORF">EEJ31_10260</name>
</gene>
<keyword evidence="2" id="KW-0472">Membrane</keyword>
<protein>
    <recommendedName>
        <fullName evidence="5">AbrB family transcriptional regulator</fullName>
    </recommendedName>
</protein>
<dbReference type="PANTHER" id="PTHR38457">
    <property type="entry name" value="REGULATOR ABRB-RELATED"/>
    <property type="match status" value="1"/>
</dbReference>
<evidence type="ECO:0000256" key="1">
    <source>
        <dbReference type="SAM" id="MobiDB-lite"/>
    </source>
</evidence>
<accession>A0A3M8L147</accession>
<dbReference type="AlphaFoldDB" id="A0A3M8L147"/>
<proteinExistence type="predicted"/>
<evidence type="ECO:0000313" key="3">
    <source>
        <dbReference type="EMBL" id="RNE59277.1"/>
    </source>
</evidence>
<keyword evidence="2" id="KW-0812">Transmembrane</keyword>
<dbReference type="PANTHER" id="PTHR38457:SF1">
    <property type="entry name" value="REGULATOR ABRB-RELATED"/>
    <property type="match status" value="1"/>
</dbReference>
<feature type="compositionally biased region" description="Low complexity" evidence="1">
    <location>
        <begin position="18"/>
        <end position="31"/>
    </location>
</feature>